<dbReference type="InterPro" id="IPR008978">
    <property type="entry name" value="HSP20-like_chaperone"/>
</dbReference>
<evidence type="ECO:0000256" key="2">
    <source>
        <dbReference type="SAM" id="MobiDB-lite"/>
    </source>
</evidence>
<dbReference type="Gene3D" id="2.60.40.790">
    <property type="match status" value="1"/>
</dbReference>
<dbReference type="Pfam" id="PF04925">
    <property type="entry name" value="SHQ1"/>
    <property type="match status" value="1"/>
</dbReference>
<dbReference type="Pfam" id="PF21413">
    <property type="entry name" value="SHQ1-like_CS"/>
    <property type="match status" value="1"/>
</dbReference>
<sequence>MPIIPRYNLAQTATHLTVEVSIPHVRVSMSTLDLVIVDGTELHLYAPPTYLLRLNLPGRVVDEDAVEESLASSSCRPVAGSDDGVARLVVEAGESNCIDDEEGEDDRNCTAGTKSTTGATAVTSRVWTRDDLPVFQYDPEKNHGTLFLILRKEEEGYWQDLDLLGRLQQPTMHRLRRQQPAERDVPPAMRTTNIPLVKVISERDDKVGDHDDGENSEDNTTASEVMTDLLSINQNRPTYGLFRQFSNVFHDYAREGLAHDMLECPNPDEAHDDSGEDDCVNGDHPEQWRNRREMRLQMENDKFDADRYLNDLHIDEEGDMIFDAAMSMVPHWMTGSHAGASPPNFSNESVDDVTYGISKLSTSDDGRNQNLFFDADESHLLATLPPQSKRRTMHLTAEQERSAFLCLADLLFAYAFDHRTTEGDPTVESSWTIMTLSISLSWLENFNPPYDTIVDVVRWNIRRSLIYPYLRSHSLSMKICSDLCRILTEGRRVVIRCLLQLHRIMENSEFHYLFNKLYIDPLISWVQECNESEVRVFGREIEAVLVDDANENEDGTSSGVFGKDCMGLGLDELEKSLLTCDDGNSISPSEGDDDSYCGSDEDSDDDEDGDSASADIQESAIN</sequence>
<gene>
    <name evidence="4" type="ORF">ACHAW5_006870</name>
</gene>
<dbReference type="InterPro" id="IPR007009">
    <property type="entry name" value="Shq1_C"/>
</dbReference>
<dbReference type="PANTHER" id="PTHR12967:SF0">
    <property type="entry name" value="PROTEIN SHQ1 HOMOLOG"/>
    <property type="match status" value="1"/>
</dbReference>
<feature type="region of interest" description="Disordered" evidence="2">
    <location>
        <begin position="203"/>
        <end position="222"/>
    </location>
</feature>
<evidence type="ECO:0000313" key="5">
    <source>
        <dbReference type="Proteomes" id="UP001530315"/>
    </source>
</evidence>
<dbReference type="Proteomes" id="UP001530315">
    <property type="component" value="Unassembled WGS sequence"/>
</dbReference>
<dbReference type="EMBL" id="JALLAZ020000126">
    <property type="protein sequence ID" value="KAL3803046.1"/>
    <property type="molecule type" value="Genomic_DNA"/>
</dbReference>
<keyword evidence="5" id="KW-1185">Reference proteome</keyword>
<comment type="similarity">
    <text evidence="1">Belongs to the SHQ1 family.</text>
</comment>
<evidence type="ECO:0000313" key="4">
    <source>
        <dbReference type="EMBL" id="KAL3803046.1"/>
    </source>
</evidence>
<protein>
    <recommendedName>
        <fullName evidence="3">CS domain-containing protein</fullName>
    </recommendedName>
</protein>
<evidence type="ECO:0000259" key="3">
    <source>
        <dbReference type="PROSITE" id="PS51203"/>
    </source>
</evidence>
<reference evidence="4 5" key="1">
    <citation type="submission" date="2024-10" db="EMBL/GenBank/DDBJ databases">
        <title>Updated reference genomes for cyclostephanoid diatoms.</title>
        <authorList>
            <person name="Roberts W.R."/>
            <person name="Alverson A.J."/>
        </authorList>
    </citation>
    <scope>NUCLEOTIDE SEQUENCE [LARGE SCALE GENOMIC DNA]</scope>
    <source>
        <strain evidence="4 5">AJA276-08</strain>
    </source>
</reference>
<dbReference type="PANTHER" id="PTHR12967">
    <property type="entry name" value="PROTEIN SHQ1 HOMOLOG"/>
    <property type="match status" value="1"/>
</dbReference>
<dbReference type="PROSITE" id="PS51203">
    <property type="entry name" value="CS"/>
    <property type="match status" value="1"/>
</dbReference>
<organism evidence="4 5">
    <name type="scientific">Stephanodiscus triporus</name>
    <dbReference type="NCBI Taxonomy" id="2934178"/>
    <lineage>
        <taxon>Eukaryota</taxon>
        <taxon>Sar</taxon>
        <taxon>Stramenopiles</taxon>
        <taxon>Ochrophyta</taxon>
        <taxon>Bacillariophyta</taxon>
        <taxon>Coscinodiscophyceae</taxon>
        <taxon>Thalassiosirophycidae</taxon>
        <taxon>Stephanodiscales</taxon>
        <taxon>Stephanodiscaceae</taxon>
        <taxon>Stephanodiscus</taxon>
    </lineage>
</organism>
<proteinExistence type="inferred from homology"/>
<accession>A0ABD3QU15</accession>
<dbReference type="InterPro" id="IPR007052">
    <property type="entry name" value="CS_dom"/>
</dbReference>
<comment type="caution">
    <text evidence="4">The sequence shown here is derived from an EMBL/GenBank/DDBJ whole genome shotgun (WGS) entry which is preliminary data.</text>
</comment>
<feature type="region of interest" description="Disordered" evidence="2">
    <location>
        <begin position="581"/>
        <end position="622"/>
    </location>
</feature>
<dbReference type="InterPro" id="IPR048696">
    <property type="entry name" value="SHQ1-like_CS"/>
</dbReference>
<dbReference type="AlphaFoldDB" id="A0ABD3QU15"/>
<name>A0ABD3QU15_9STRA</name>
<dbReference type="InterPro" id="IPR039742">
    <property type="entry name" value="Shq1"/>
</dbReference>
<feature type="domain" description="CS" evidence="3">
    <location>
        <begin position="2"/>
        <end position="162"/>
    </location>
</feature>
<evidence type="ECO:0000256" key="1">
    <source>
        <dbReference type="ARBA" id="ARBA00005607"/>
    </source>
</evidence>
<feature type="compositionally biased region" description="Acidic residues" evidence="2">
    <location>
        <begin position="590"/>
        <end position="610"/>
    </location>
</feature>